<gene>
    <name evidence="1" type="ORF">SAMN05421767_10624</name>
</gene>
<protein>
    <submittedName>
        <fullName evidence="1">Uncharacterized protein</fullName>
    </submittedName>
</protein>
<evidence type="ECO:0000313" key="1">
    <source>
        <dbReference type="EMBL" id="SEQ75494.1"/>
    </source>
</evidence>
<proteinExistence type="predicted"/>
<name>A0A1H9ILM7_9LACT</name>
<dbReference type="InterPro" id="IPR038667">
    <property type="entry name" value="XkdH-like_sf"/>
</dbReference>
<reference evidence="1 2" key="1">
    <citation type="submission" date="2016-10" db="EMBL/GenBank/DDBJ databases">
        <authorList>
            <person name="de Groot N.N."/>
        </authorList>
    </citation>
    <scope>NUCLEOTIDE SEQUENCE [LARGE SCALE GENOMIC DNA]</scope>
    <source>
        <strain evidence="1 2">DSM 15827</strain>
    </source>
</reference>
<dbReference type="Proteomes" id="UP000198556">
    <property type="component" value="Unassembled WGS sequence"/>
</dbReference>
<dbReference type="STRING" id="137733.SAMN05421767_10624"/>
<sequence length="122" mass="13756">MVMNINNMLLKAKNPILWTFDSKCDAFAFEEYTKPNGANAKRKIVSAKDVPCRLSVMQLTNTTMEQNAANRLHMTHKLFAPADAPITGGSRLIVNGVKYVTTEEPMKYVTHIEVGVNRDEWL</sequence>
<dbReference type="EMBL" id="FOGF01000006">
    <property type="protein sequence ID" value="SEQ75494.1"/>
    <property type="molecule type" value="Genomic_DNA"/>
</dbReference>
<dbReference type="Gene3D" id="2.40.10.370">
    <property type="entry name" value="Protein of unknown function DUF3599"/>
    <property type="match status" value="1"/>
</dbReference>
<keyword evidence="2" id="KW-1185">Reference proteome</keyword>
<dbReference type="RefSeq" id="WP_177159499.1">
    <property type="nucleotide sequence ID" value="NZ_FOGF01000006.1"/>
</dbReference>
<accession>A0A1H9ILM7</accession>
<dbReference type="AlphaFoldDB" id="A0A1H9ILM7"/>
<organism evidence="1 2">
    <name type="scientific">Granulicatella balaenopterae</name>
    <dbReference type="NCBI Taxonomy" id="137733"/>
    <lineage>
        <taxon>Bacteria</taxon>
        <taxon>Bacillati</taxon>
        <taxon>Bacillota</taxon>
        <taxon>Bacilli</taxon>
        <taxon>Lactobacillales</taxon>
        <taxon>Carnobacteriaceae</taxon>
        <taxon>Granulicatella</taxon>
    </lineage>
</organism>
<evidence type="ECO:0000313" key="2">
    <source>
        <dbReference type="Proteomes" id="UP000198556"/>
    </source>
</evidence>